<dbReference type="PANTHER" id="PTHR11413">
    <property type="entry name" value="CYSTATIN FAMILY MEMBER"/>
    <property type="match status" value="1"/>
</dbReference>
<evidence type="ECO:0000313" key="5">
    <source>
        <dbReference type="EMBL" id="KAK9673550.1"/>
    </source>
</evidence>
<dbReference type="CDD" id="cd00042">
    <property type="entry name" value="CY"/>
    <property type="match status" value="1"/>
</dbReference>
<protein>
    <recommendedName>
        <fullName evidence="3">Cysteine proteinase inhibitor</fullName>
    </recommendedName>
</protein>
<gene>
    <name evidence="5" type="ORF">RND81_12G174800</name>
</gene>
<comment type="caution">
    <text evidence="5">The sequence shown here is derived from an EMBL/GenBank/DDBJ whole genome shotgun (WGS) entry which is preliminary data.</text>
</comment>
<dbReference type="GO" id="GO:0004869">
    <property type="term" value="F:cysteine-type endopeptidase inhibitor activity"/>
    <property type="evidence" value="ECO:0007669"/>
    <property type="project" value="UniProtKB-KW"/>
</dbReference>
<evidence type="ECO:0000313" key="6">
    <source>
        <dbReference type="Proteomes" id="UP001443914"/>
    </source>
</evidence>
<dbReference type="InterPro" id="IPR046350">
    <property type="entry name" value="Cystatin_sf"/>
</dbReference>
<evidence type="ECO:0000259" key="4">
    <source>
        <dbReference type="SMART" id="SM00043"/>
    </source>
</evidence>
<dbReference type="EMBL" id="JBDFQZ010000012">
    <property type="protein sequence ID" value="KAK9673550.1"/>
    <property type="molecule type" value="Genomic_DNA"/>
</dbReference>
<organism evidence="5 6">
    <name type="scientific">Saponaria officinalis</name>
    <name type="common">Common soapwort</name>
    <name type="synonym">Lychnis saponaria</name>
    <dbReference type="NCBI Taxonomy" id="3572"/>
    <lineage>
        <taxon>Eukaryota</taxon>
        <taxon>Viridiplantae</taxon>
        <taxon>Streptophyta</taxon>
        <taxon>Embryophyta</taxon>
        <taxon>Tracheophyta</taxon>
        <taxon>Spermatophyta</taxon>
        <taxon>Magnoliopsida</taxon>
        <taxon>eudicotyledons</taxon>
        <taxon>Gunneridae</taxon>
        <taxon>Pentapetalae</taxon>
        <taxon>Caryophyllales</taxon>
        <taxon>Caryophyllaceae</taxon>
        <taxon>Caryophylleae</taxon>
        <taxon>Saponaria</taxon>
    </lineage>
</organism>
<keyword evidence="2 3" id="KW-0789">Thiol protease inhibitor</keyword>
<proteinExistence type="inferred from homology"/>
<dbReference type="Pfam" id="PF16845">
    <property type="entry name" value="SQAPI"/>
    <property type="match status" value="1"/>
</dbReference>
<accession>A0AAW1HBZ9</accession>
<dbReference type="InterPro" id="IPR027214">
    <property type="entry name" value="Cystatin"/>
</dbReference>
<evidence type="ECO:0000256" key="2">
    <source>
        <dbReference type="ARBA" id="ARBA00022704"/>
    </source>
</evidence>
<comment type="similarity">
    <text evidence="3">Belongs to the cystatin family. Phytocystatin subfamily.</text>
</comment>
<dbReference type="PANTHER" id="PTHR11413:SF116">
    <property type="entry name" value="MULTICYSTATIN"/>
    <property type="match status" value="1"/>
</dbReference>
<reference evidence="5" key="1">
    <citation type="submission" date="2024-03" db="EMBL/GenBank/DDBJ databases">
        <title>WGS assembly of Saponaria officinalis var. Norfolk2.</title>
        <authorList>
            <person name="Jenkins J."/>
            <person name="Shu S."/>
            <person name="Grimwood J."/>
            <person name="Barry K."/>
            <person name="Goodstein D."/>
            <person name="Schmutz J."/>
            <person name="Leebens-Mack J."/>
            <person name="Osbourn A."/>
        </authorList>
    </citation>
    <scope>NUCLEOTIDE SEQUENCE [LARGE SCALE GENOMIC DNA]</scope>
    <source>
        <strain evidence="5">JIC</strain>
    </source>
</reference>
<feature type="domain" description="Cystatin" evidence="4">
    <location>
        <begin position="9"/>
        <end position="93"/>
    </location>
</feature>
<dbReference type="Proteomes" id="UP001443914">
    <property type="component" value="Unassembled WGS sequence"/>
</dbReference>
<evidence type="ECO:0000256" key="1">
    <source>
        <dbReference type="ARBA" id="ARBA00022690"/>
    </source>
</evidence>
<dbReference type="PROSITE" id="PS00287">
    <property type="entry name" value="CYSTATIN"/>
    <property type="match status" value="1"/>
</dbReference>
<dbReference type="InterPro" id="IPR000010">
    <property type="entry name" value="Cystatin_dom"/>
</dbReference>
<name>A0AAW1HBZ9_SAPOF</name>
<dbReference type="InterPro" id="IPR018073">
    <property type="entry name" value="Prot_inh_cystat_CS"/>
</dbReference>
<keyword evidence="6" id="KW-1185">Reference proteome</keyword>
<keyword evidence="1 3" id="KW-0646">Protease inhibitor</keyword>
<evidence type="ECO:0000256" key="3">
    <source>
        <dbReference type="RuleBase" id="RU362130"/>
    </source>
</evidence>
<sequence length="98" mass="10880">MAKVGGIKECGGSSANSLEIVDLAKFAVDHYNSKENALLEFQRVVNTKEQVVAGTIYYITIEATDAGVKKIYEAKVWVKPWMNFKEVQEFKYVGDASA</sequence>
<dbReference type="SUPFAM" id="SSF54403">
    <property type="entry name" value="Cystatin/monellin"/>
    <property type="match status" value="1"/>
</dbReference>
<dbReference type="SMART" id="SM00043">
    <property type="entry name" value="CY"/>
    <property type="match status" value="1"/>
</dbReference>
<dbReference type="AlphaFoldDB" id="A0AAW1HBZ9"/>
<dbReference type="Gene3D" id="3.10.450.10">
    <property type="match status" value="1"/>
</dbReference>